<proteinExistence type="predicted"/>
<dbReference type="WBParaSite" id="scaffold6540_cov188.g10962">
    <property type="protein sequence ID" value="scaffold6540_cov188.g10962"/>
    <property type="gene ID" value="scaffold6540_cov188.g10962"/>
</dbReference>
<dbReference type="Proteomes" id="UP000887561">
    <property type="component" value="Unplaced"/>
</dbReference>
<reference evidence="2" key="1">
    <citation type="submission" date="2022-11" db="UniProtKB">
        <authorList>
            <consortium name="WormBaseParasite"/>
        </authorList>
    </citation>
    <scope>IDENTIFICATION</scope>
</reference>
<organism evidence="1 2">
    <name type="scientific">Meloidogyne javanica</name>
    <name type="common">Root-knot nematode worm</name>
    <dbReference type="NCBI Taxonomy" id="6303"/>
    <lineage>
        <taxon>Eukaryota</taxon>
        <taxon>Metazoa</taxon>
        <taxon>Ecdysozoa</taxon>
        <taxon>Nematoda</taxon>
        <taxon>Chromadorea</taxon>
        <taxon>Rhabditida</taxon>
        <taxon>Tylenchina</taxon>
        <taxon>Tylenchomorpha</taxon>
        <taxon>Tylenchoidea</taxon>
        <taxon>Meloidogynidae</taxon>
        <taxon>Meloidogyninae</taxon>
        <taxon>Meloidogyne</taxon>
        <taxon>Meloidogyne incognita group</taxon>
    </lineage>
</organism>
<evidence type="ECO:0000313" key="2">
    <source>
        <dbReference type="WBParaSite" id="scaffold6540_cov188.g10962"/>
    </source>
</evidence>
<sequence>MDIKSFWVGFSVKGIRLEEALDFAGFVVLEKDLSFKSDGTKMRNVHIKHHQDDTCKETTTTTATTTTPTTTTMIKNGEVAANSEYVNSTILSAVFVVRNGHSRILDAEEGYAQIMAQTIGFLNPDFNNTETANNNGKELSDYSAEAAYNFTLARVTLLEFEKEKFATYELGELAFKTIEELEEVISENL</sequence>
<keyword evidence="1" id="KW-1185">Reference proteome</keyword>
<evidence type="ECO:0000313" key="1">
    <source>
        <dbReference type="Proteomes" id="UP000887561"/>
    </source>
</evidence>
<dbReference type="AlphaFoldDB" id="A0A915N3J3"/>
<protein>
    <submittedName>
        <fullName evidence="2">Uncharacterized protein</fullName>
    </submittedName>
</protein>
<accession>A0A915N3J3</accession>
<name>A0A915N3J3_MELJA</name>